<protein>
    <submittedName>
        <fullName evidence="4">Phosphatase PAP2 family protein</fullName>
    </submittedName>
</protein>
<feature type="transmembrane region" description="Helical" evidence="2">
    <location>
        <begin position="260"/>
        <end position="285"/>
    </location>
</feature>
<feature type="transmembrane region" description="Helical" evidence="2">
    <location>
        <begin position="291"/>
        <end position="312"/>
    </location>
</feature>
<feature type="transmembrane region" description="Helical" evidence="2">
    <location>
        <begin position="101"/>
        <end position="126"/>
    </location>
</feature>
<keyword evidence="2" id="KW-1133">Transmembrane helix</keyword>
<feature type="transmembrane region" description="Helical" evidence="2">
    <location>
        <begin position="160"/>
        <end position="179"/>
    </location>
</feature>
<keyword evidence="2" id="KW-0812">Transmembrane</keyword>
<dbReference type="EMBL" id="CP073767">
    <property type="protein sequence ID" value="UWZ52705.1"/>
    <property type="molecule type" value="Genomic_DNA"/>
</dbReference>
<dbReference type="KEGG" id="daur:Daura_39745"/>
<feature type="transmembrane region" description="Helical" evidence="2">
    <location>
        <begin position="227"/>
        <end position="248"/>
    </location>
</feature>
<gene>
    <name evidence="4" type="ORF">Daura_39745</name>
</gene>
<name>A0A9Q9MFK7_9ACTN</name>
<dbReference type="AlphaFoldDB" id="A0A9Q9MFK7"/>
<dbReference type="OrthoDB" id="5289372at2"/>
<feature type="compositionally biased region" description="Basic and acidic residues" evidence="1">
    <location>
        <begin position="67"/>
        <end position="79"/>
    </location>
</feature>
<accession>A0A9Q9MFK7</accession>
<feature type="region of interest" description="Disordered" evidence="1">
    <location>
        <begin position="41"/>
        <end position="90"/>
    </location>
</feature>
<sequence>MRHRFRQAGRTTSDRLRNVSNRRYGVTWPVSIDRRYAHRRHRRRRCGRSGEPAWVAGPAPRSVVPRPARDLGTSRHCSEPPRPGYAGRVPRRPDSELGLRLTLAAVAAVLLLVPFTVLVLLVATAWPPLLTLDADLAARLHAGTSANPTLAGALQLWTDVFGPGPLRVAVGAAAGWLWWRGARRVALWAVVTMVAGGLLGAGLKLLLGRDRPEFLDPVSHAAGYSFPSGHALTAALGAGVLLLIFLPFVRHAAAVRTQRLTRCALVAAALIVAVVTGLTRIALGVHWLSDVVAGWTLGAAVVAATTAAFATWRGQPARRPASRPAHRSAAQAVDGAFDEAAHPDE</sequence>
<evidence type="ECO:0000256" key="1">
    <source>
        <dbReference type="SAM" id="MobiDB-lite"/>
    </source>
</evidence>
<dbReference type="Pfam" id="PF01569">
    <property type="entry name" value="PAP2"/>
    <property type="match status" value="1"/>
</dbReference>
<dbReference type="Gene3D" id="1.20.144.10">
    <property type="entry name" value="Phosphatidic acid phosphatase type 2/haloperoxidase"/>
    <property type="match status" value="1"/>
</dbReference>
<dbReference type="SMART" id="SM00014">
    <property type="entry name" value="acidPPc"/>
    <property type="match status" value="1"/>
</dbReference>
<keyword evidence="5" id="KW-1185">Reference proteome</keyword>
<dbReference type="Proteomes" id="UP001058003">
    <property type="component" value="Chromosome"/>
</dbReference>
<dbReference type="CDD" id="cd03392">
    <property type="entry name" value="PAP2_like_2"/>
    <property type="match status" value="1"/>
</dbReference>
<organism evidence="4 5">
    <name type="scientific">Dactylosporangium aurantiacum</name>
    <dbReference type="NCBI Taxonomy" id="35754"/>
    <lineage>
        <taxon>Bacteria</taxon>
        <taxon>Bacillati</taxon>
        <taxon>Actinomycetota</taxon>
        <taxon>Actinomycetes</taxon>
        <taxon>Micromonosporales</taxon>
        <taxon>Micromonosporaceae</taxon>
        <taxon>Dactylosporangium</taxon>
    </lineage>
</organism>
<feature type="transmembrane region" description="Helical" evidence="2">
    <location>
        <begin position="186"/>
        <end position="207"/>
    </location>
</feature>
<dbReference type="InterPro" id="IPR000326">
    <property type="entry name" value="PAP2/HPO"/>
</dbReference>
<proteinExistence type="predicted"/>
<dbReference type="PANTHER" id="PTHR14969:SF13">
    <property type="entry name" value="AT30094P"/>
    <property type="match status" value="1"/>
</dbReference>
<evidence type="ECO:0000259" key="3">
    <source>
        <dbReference type="SMART" id="SM00014"/>
    </source>
</evidence>
<reference evidence="4" key="1">
    <citation type="submission" date="2021-04" db="EMBL/GenBank/DDBJ databases">
        <title>Dactylosporangium aurantiacum NRRL B-8018 full assembly.</title>
        <authorList>
            <person name="Hartkoorn R.C."/>
            <person name="Beaudoing E."/>
            <person name="Hot D."/>
        </authorList>
    </citation>
    <scope>NUCLEOTIDE SEQUENCE</scope>
    <source>
        <strain evidence="4">NRRL B-8018</strain>
    </source>
</reference>
<keyword evidence="2" id="KW-0472">Membrane</keyword>
<evidence type="ECO:0000313" key="4">
    <source>
        <dbReference type="EMBL" id="UWZ52705.1"/>
    </source>
</evidence>
<evidence type="ECO:0000313" key="5">
    <source>
        <dbReference type="Proteomes" id="UP001058003"/>
    </source>
</evidence>
<evidence type="ECO:0000256" key="2">
    <source>
        <dbReference type="SAM" id="Phobius"/>
    </source>
</evidence>
<dbReference type="InterPro" id="IPR036938">
    <property type="entry name" value="PAP2/HPO_sf"/>
</dbReference>
<dbReference type="SUPFAM" id="SSF48317">
    <property type="entry name" value="Acid phosphatase/Vanadium-dependent haloperoxidase"/>
    <property type="match status" value="1"/>
</dbReference>
<feature type="compositionally biased region" description="Low complexity" evidence="1">
    <location>
        <begin position="55"/>
        <end position="66"/>
    </location>
</feature>
<feature type="domain" description="Phosphatidic acid phosphatase type 2/haloperoxidase" evidence="3">
    <location>
        <begin position="186"/>
        <end position="306"/>
    </location>
</feature>
<dbReference type="PANTHER" id="PTHR14969">
    <property type="entry name" value="SPHINGOSINE-1-PHOSPHATE PHOSPHOHYDROLASE"/>
    <property type="match status" value="1"/>
</dbReference>